<sequence length="156" mass="18636">MARRVKCPYCETYLDKDDAVPYKKRYYHQHCFNTWKIEADHRKELIKYICELYKIDAPTGMMLKQIKEFQEEYKYKLKGIELALKYFHETLGNPVREGDGLGIVPFIYEEAKADYLQKKAIEESVENAKKHKQKERIVVIKKQNRKNIKIVDISTL</sequence>
<dbReference type="Proteomes" id="UP000324326">
    <property type="component" value="Unassembled WGS sequence"/>
</dbReference>
<dbReference type="AlphaFoldDB" id="A0A5M8RI01"/>
<proteinExistence type="predicted"/>
<name>A0A5M8RI01_9BACI</name>
<reference evidence="1 2" key="1">
    <citation type="submission" date="2018-08" db="EMBL/GenBank/DDBJ databases">
        <title>Bacillus phenotypic plasticity.</title>
        <authorList>
            <person name="Hurtado E."/>
        </authorList>
    </citation>
    <scope>NUCLEOTIDE SEQUENCE [LARGE SCALE GENOMIC DNA]</scope>
    <source>
        <strain evidence="1 2">427</strain>
    </source>
</reference>
<protein>
    <submittedName>
        <fullName evidence="1">Uncharacterized protein</fullName>
    </submittedName>
</protein>
<evidence type="ECO:0000313" key="1">
    <source>
        <dbReference type="EMBL" id="KAA6446693.1"/>
    </source>
</evidence>
<organism evidence="1 2">
    <name type="scientific">Bacillus swezeyi</name>
    <dbReference type="NCBI Taxonomy" id="1925020"/>
    <lineage>
        <taxon>Bacteria</taxon>
        <taxon>Bacillati</taxon>
        <taxon>Bacillota</taxon>
        <taxon>Bacilli</taxon>
        <taxon>Bacillales</taxon>
        <taxon>Bacillaceae</taxon>
        <taxon>Bacillus</taxon>
    </lineage>
</organism>
<dbReference type="RefSeq" id="WP_148959193.1">
    <property type="nucleotide sequence ID" value="NZ_QSND01000008.1"/>
</dbReference>
<evidence type="ECO:0000313" key="2">
    <source>
        <dbReference type="Proteomes" id="UP000324326"/>
    </source>
</evidence>
<accession>A0A5M8RI01</accession>
<gene>
    <name evidence="1" type="ORF">DX927_23670</name>
</gene>
<comment type="caution">
    <text evidence="1">The sequence shown here is derived from an EMBL/GenBank/DDBJ whole genome shotgun (WGS) entry which is preliminary data.</text>
</comment>
<dbReference type="EMBL" id="QSND01000008">
    <property type="protein sequence ID" value="KAA6446693.1"/>
    <property type="molecule type" value="Genomic_DNA"/>
</dbReference>